<dbReference type="EMBL" id="RBIN01000007">
    <property type="protein sequence ID" value="RKQ97138.1"/>
    <property type="molecule type" value="Genomic_DNA"/>
</dbReference>
<proteinExistence type="predicted"/>
<name>A0A420WUL8_9GAMM</name>
<feature type="region of interest" description="Disordered" evidence="1">
    <location>
        <begin position="1"/>
        <end position="27"/>
    </location>
</feature>
<dbReference type="SUPFAM" id="SSF46689">
    <property type="entry name" value="Homeodomain-like"/>
    <property type="match status" value="1"/>
</dbReference>
<organism evidence="2 3">
    <name type="scientific">Kushneria sinocarnis</name>
    <dbReference type="NCBI Taxonomy" id="595502"/>
    <lineage>
        <taxon>Bacteria</taxon>
        <taxon>Pseudomonadati</taxon>
        <taxon>Pseudomonadota</taxon>
        <taxon>Gammaproteobacteria</taxon>
        <taxon>Oceanospirillales</taxon>
        <taxon>Halomonadaceae</taxon>
        <taxon>Kushneria</taxon>
    </lineage>
</organism>
<evidence type="ECO:0000313" key="3">
    <source>
        <dbReference type="Proteomes" id="UP000281975"/>
    </source>
</evidence>
<accession>A0A420WUL8</accession>
<evidence type="ECO:0000256" key="1">
    <source>
        <dbReference type="SAM" id="MobiDB-lite"/>
    </source>
</evidence>
<gene>
    <name evidence="2" type="ORF">C7446_2558</name>
</gene>
<evidence type="ECO:0000313" key="2">
    <source>
        <dbReference type="EMBL" id="RKQ97138.1"/>
    </source>
</evidence>
<dbReference type="InterPro" id="IPR009057">
    <property type="entry name" value="Homeodomain-like_sf"/>
</dbReference>
<comment type="caution">
    <text evidence="2">The sequence shown here is derived from an EMBL/GenBank/DDBJ whole genome shotgun (WGS) entry which is preliminary data.</text>
</comment>
<sequence>MTKAADQGAVELTPRQSRRSGRPTKYTDQMPDLVYESLASGDSVTQFAVSIGVHRDTIYAWADSHPEFSDALTRGQEASQAFWEGELRQMMYSKEVNAPLVKLYFANRFNWHDKSEVDNKSTDGSMTPTVIERRVVDPNDETAAADS</sequence>
<dbReference type="Gene3D" id="1.10.10.60">
    <property type="entry name" value="Homeodomain-like"/>
    <property type="match status" value="1"/>
</dbReference>
<keyword evidence="3" id="KW-1185">Reference proteome</keyword>
<dbReference type="AlphaFoldDB" id="A0A420WUL8"/>
<reference evidence="2 3" key="1">
    <citation type="submission" date="2018-10" db="EMBL/GenBank/DDBJ databases">
        <title>Genomic Encyclopedia of Type Strains, Phase IV (KMG-IV): sequencing the most valuable type-strain genomes for metagenomic binning, comparative biology and taxonomic classification.</title>
        <authorList>
            <person name="Goeker M."/>
        </authorList>
    </citation>
    <scope>NUCLEOTIDE SEQUENCE [LARGE SCALE GENOMIC DNA]</scope>
    <source>
        <strain evidence="2 3">DSM 23229</strain>
    </source>
</reference>
<dbReference type="OrthoDB" id="5868871at2"/>
<evidence type="ECO:0008006" key="4">
    <source>
        <dbReference type="Google" id="ProtNLM"/>
    </source>
</evidence>
<protein>
    <recommendedName>
        <fullName evidence="4">Terminase small subunit</fullName>
    </recommendedName>
</protein>
<feature type="region of interest" description="Disordered" evidence="1">
    <location>
        <begin position="116"/>
        <end position="147"/>
    </location>
</feature>
<dbReference type="Proteomes" id="UP000281975">
    <property type="component" value="Unassembled WGS sequence"/>
</dbReference>
<dbReference type="RefSeq" id="WP_121173471.1">
    <property type="nucleotide sequence ID" value="NZ_RBIN01000007.1"/>
</dbReference>